<dbReference type="InterPro" id="IPR027417">
    <property type="entry name" value="P-loop_NTPase"/>
</dbReference>
<dbReference type="AlphaFoldDB" id="A0A4R7Z347"/>
<keyword evidence="10" id="KW-0472">Membrane</keyword>
<evidence type="ECO:0000313" key="12">
    <source>
        <dbReference type="EMBL" id="TDW02101.1"/>
    </source>
</evidence>
<dbReference type="PROSITE" id="PS50893">
    <property type="entry name" value="ABC_TRANSPORTER_2"/>
    <property type="match status" value="2"/>
</dbReference>
<keyword evidence="4" id="KW-1003">Cell membrane</keyword>
<dbReference type="CDD" id="cd03216">
    <property type="entry name" value="ABC_Carb_Monos_I"/>
    <property type="match status" value="1"/>
</dbReference>
<dbReference type="FunFam" id="3.40.50.300:FF:000126">
    <property type="entry name" value="Galactose/methyl galactoside import ATP-binding protein MglA"/>
    <property type="match status" value="1"/>
</dbReference>
<evidence type="ECO:0000256" key="8">
    <source>
        <dbReference type="ARBA" id="ARBA00022840"/>
    </source>
</evidence>
<dbReference type="InterPro" id="IPR003593">
    <property type="entry name" value="AAA+_ATPase"/>
</dbReference>
<dbReference type="SUPFAM" id="SSF52540">
    <property type="entry name" value="P-loop containing nucleoside triphosphate hydrolases"/>
    <property type="match status" value="2"/>
</dbReference>
<evidence type="ECO:0000256" key="2">
    <source>
        <dbReference type="ARBA" id="ARBA00004533"/>
    </source>
</evidence>
<dbReference type="PANTHER" id="PTHR43790">
    <property type="entry name" value="CARBOHYDRATE TRANSPORT ATP-BINDING PROTEIN MG119-RELATED"/>
    <property type="match status" value="1"/>
</dbReference>
<dbReference type="PANTHER" id="PTHR43790:SF1">
    <property type="entry name" value="XYLOSE IMPORT ATP-BINDING PROTEIN XYLG"/>
    <property type="match status" value="1"/>
</dbReference>
<comment type="subcellular location">
    <subcellularLocation>
        <location evidence="2">Cell inner membrane</location>
    </subcellularLocation>
    <subcellularLocation>
        <location evidence="1">Cell membrane</location>
        <topology evidence="1">Peripheral membrane protein</topology>
    </subcellularLocation>
</comment>
<dbReference type="InterPro" id="IPR050107">
    <property type="entry name" value="ABC_carbohydrate_import_ATPase"/>
</dbReference>
<evidence type="ECO:0000256" key="10">
    <source>
        <dbReference type="ARBA" id="ARBA00023136"/>
    </source>
</evidence>
<dbReference type="FunFam" id="3.40.50.300:FF:000127">
    <property type="entry name" value="Ribose import ATP-binding protein RbsA"/>
    <property type="match status" value="1"/>
</dbReference>
<keyword evidence="5" id="KW-0762">Sugar transport</keyword>
<dbReference type="EMBL" id="SODA01000017">
    <property type="protein sequence ID" value="TDW02101.1"/>
    <property type="molecule type" value="Genomic_DNA"/>
</dbReference>
<organism evidence="12 13">
    <name type="scientific">Halanaerobium saccharolyticum</name>
    <dbReference type="NCBI Taxonomy" id="43595"/>
    <lineage>
        <taxon>Bacteria</taxon>
        <taxon>Bacillati</taxon>
        <taxon>Bacillota</taxon>
        <taxon>Clostridia</taxon>
        <taxon>Halanaerobiales</taxon>
        <taxon>Halanaerobiaceae</taxon>
        <taxon>Halanaerobium</taxon>
    </lineage>
</organism>
<dbReference type="RefSeq" id="WP_111572639.1">
    <property type="nucleotide sequence ID" value="NZ_QLME01000016.1"/>
</dbReference>
<dbReference type="InterPro" id="IPR003439">
    <property type="entry name" value="ABC_transporter-like_ATP-bd"/>
</dbReference>
<feature type="domain" description="ABC transporter" evidence="11">
    <location>
        <begin position="6"/>
        <end position="244"/>
    </location>
</feature>
<evidence type="ECO:0000256" key="7">
    <source>
        <dbReference type="ARBA" id="ARBA00022741"/>
    </source>
</evidence>
<protein>
    <submittedName>
        <fullName evidence="12">Xylose ABC transporter ATP-binding protein</fullName>
    </submittedName>
</protein>
<comment type="caution">
    <text evidence="12">The sequence shown here is derived from an EMBL/GenBank/DDBJ whole genome shotgun (WGS) entry which is preliminary data.</text>
</comment>
<evidence type="ECO:0000256" key="3">
    <source>
        <dbReference type="ARBA" id="ARBA00022448"/>
    </source>
</evidence>
<dbReference type="NCBIfam" id="NF010069">
    <property type="entry name" value="PRK13549.1"/>
    <property type="match status" value="1"/>
</dbReference>
<dbReference type="PROSITE" id="PS00211">
    <property type="entry name" value="ABC_TRANSPORTER_1"/>
    <property type="match status" value="1"/>
</dbReference>
<evidence type="ECO:0000256" key="4">
    <source>
        <dbReference type="ARBA" id="ARBA00022475"/>
    </source>
</evidence>
<dbReference type="Proteomes" id="UP000294697">
    <property type="component" value="Unassembled WGS sequence"/>
</dbReference>
<proteinExistence type="predicted"/>
<dbReference type="SMART" id="SM00382">
    <property type="entry name" value="AAA"/>
    <property type="match status" value="2"/>
</dbReference>
<dbReference type="Pfam" id="PF00005">
    <property type="entry name" value="ABC_tran"/>
    <property type="match status" value="2"/>
</dbReference>
<dbReference type="InterPro" id="IPR017871">
    <property type="entry name" value="ABC_transporter-like_CS"/>
</dbReference>
<evidence type="ECO:0000256" key="6">
    <source>
        <dbReference type="ARBA" id="ARBA00022737"/>
    </source>
</evidence>
<evidence type="ECO:0000313" key="13">
    <source>
        <dbReference type="Proteomes" id="UP000294697"/>
    </source>
</evidence>
<gene>
    <name evidence="12" type="ORF">C8C77_11728</name>
</gene>
<reference evidence="12 13" key="1">
    <citation type="submission" date="2019-03" db="EMBL/GenBank/DDBJ databases">
        <title>Subsurface microbial communities from deep shales in Ohio and West Virginia, USA.</title>
        <authorList>
            <person name="Wrighton K."/>
        </authorList>
    </citation>
    <scope>NUCLEOTIDE SEQUENCE [LARGE SCALE GENOMIC DNA]</scope>
    <source>
        <strain evidence="12 13">MSL9.2</strain>
    </source>
</reference>
<name>A0A4R7Z347_9FIRM</name>
<sequence>MAEILLETNKIIKDFPGVRALDEISFKVRENEIHALCGENGAGKSTLIKVLSGVYPTGSYEGEIILNGEKKEFANIHEAEKNGIAVIHQELTLFEELNVAENIFMGNEISHKGYMDWNEMFSQTRNWLKKLKLEGVKPSTKVGELGVGKQQLIEIAKALNKNSNLLILDEPTASLTDSEVELLIDILRDLRDEGVTCIYISHKLKEVFEIADYISVLRDGQYIGGDEKSNLSEREVVNMMVGRSIEQMFPNKSKKAGKEILRVENLNLDNNEGQQILENINFELHEGEILGIFGLIGAGRTEVANTLFGYLPGSKQGKIYLEGNEVDIRSPKEALEKGIALISEDRKRFGIIPPMSVKENISISFLEKFKNLFVIDENEEIVRTSEMVDKLRVKTASLNTKIVNLSGGNQQKVILAKNLLETPEVLIMDEPTRGIDVGAKQEIYELMNSFAENDMGIIMISSELPEVLGMSDRILVMHEGEITKEFDNRKKDISQEEIMVYATGGEMNG</sequence>
<keyword evidence="9" id="KW-1278">Translocase</keyword>
<feature type="domain" description="ABC transporter" evidence="11">
    <location>
        <begin position="261"/>
        <end position="504"/>
    </location>
</feature>
<accession>A0A4R7Z347</accession>
<dbReference type="OrthoDB" id="9771863at2"/>
<dbReference type="GO" id="GO:0005886">
    <property type="term" value="C:plasma membrane"/>
    <property type="evidence" value="ECO:0007669"/>
    <property type="project" value="UniProtKB-SubCell"/>
</dbReference>
<evidence type="ECO:0000256" key="1">
    <source>
        <dbReference type="ARBA" id="ARBA00004202"/>
    </source>
</evidence>
<keyword evidence="3" id="KW-0813">Transport</keyword>
<dbReference type="GO" id="GO:0016887">
    <property type="term" value="F:ATP hydrolysis activity"/>
    <property type="evidence" value="ECO:0007669"/>
    <property type="project" value="InterPro"/>
</dbReference>
<dbReference type="CDD" id="cd03215">
    <property type="entry name" value="ABC_Carb_Monos_II"/>
    <property type="match status" value="1"/>
</dbReference>
<evidence type="ECO:0000259" key="11">
    <source>
        <dbReference type="PROSITE" id="PS50893"/>
    </source>
</evidence>
<keyword evidence="6" id="KW-0677">Repeat</keyword>
<dbReference type="GO" id="GO:0005524">
    <property type="term" value="F:ATP binding"/>
    <property type="evidence" value="ECO:0007669"/>
    <property type="project" value="UniProtKB-KW"/>
</dbReference>
<keyword evidence="7" id="KW-0547">Nucleotide-binding</keyword>
<evidence type="ECO:0000256" key="9">
    <source>
        <dbReference type="ARBA" id="ARBA00022967"/>
    </source>
</evidence>
<keyword evidence="8 12" id="KW-0067">ATP-binding</keyword>
<dbReference type="Gene3D" id="3.40.50.300">
    <property type="entry name" value="P-loop containing nucleotide triphosphate hydrolases"/>
    <property type="match status" value="2"/>
</dbReference>
<evidence type="ECO:0000256" key="5">
    <source>
        <dbReference type="ARBA" id="ARBA00022597"/>
    </source>
</evidence>
<dbReference type="GO" id="GO:0015749">
    <property type="term" value="P:monosaccharide transmembrane transport"/>
    <property type="evidence" value="ECO:0007669"/>
    <property type="project" value="UniProtKB-ARBA"/>
</dbReference>